<protein>
    <submittedName>
        <fullName evidence="2">Uncharacterized protein</fullName>
    </submittedName>
</protein>
<dbReference type="RefSeq" id="WP_151136591.1">
    <property type="nucleotide sequence ID" value="NZ_VZUS01000001.1"/>
</dbReference>
<accession>A0A643JUQ0</accession>
<gene>
    <name evidence="2" type="ORF">Hfx1149_06385</name>
</gene>
<evidence type="ECO:0000256" key="1">
    <source>
        <dbReference type="SAM" id="MobiDB-lite"/>
    </source>
</evidence>
<dbReference type="EMBL" id="VZUS01000001">
    <property type="protein sequence ID" value="KAB1187679.1"/>
    <property type="molecule type" value="Genomic_DNA"/>
</dbReference>
<feature type="compositionally biased region" description="Polar residues" evidence="1">
    <location>
        <begin position="1"/>
        <end position="18"/>
    </location>
</feature>
<proteinExistence type="predicted"/>
<name>A0A643JUQ0_9EURY</name>
<reference evidence="2" key="1">
    <citation type="submission" date="2019-09" db="EMBL/GenBank/DDBJ databases">
        <title>Genomic analysis of Haloferax sp. CBA1149.</title>
        <authorList>
            <person name="Roh S.W."/>
        </authorList>
    </citation>
    <scope>NUCLEOTIDE SEQUENCE</scope>
    <source>
        <strain evidence="2">CBA1149</strain>
    </source>
</reference>
<dbReference type="AlphaFoldDB" id="A0A643JUQ0"/>
<feature type="region of interest" description="Disordered" evidence="1">
    <location>
        <begin position="1"/>
        <end position="20"/>
    </location>
</feature>
<evidence type="ECO:0000313" key="2">
    <source>
        <dbReference type="EMBL" id="KAB1187679.1"/>
    </source>
</evidence>
<sequence>MSSKDGQPTSAPDVTTSPIVVPVTDVPAGVRVHHFDELSEQTQHALATVPPSGRLDVDPTTTRLSRGDVVVFTEYFRVQ</sequence>
<comment type="caution">
    <text evidence="2">The sequence shown here is derived from an EMBL/GenBank/DDBJ whole genome shotgun (WGS) entry which is preliminary data.</text>
</comment>
<organism evidence="2">
    <name type="scientific">Haloferax sp. CBA1149</name>
    <dbReference type="NCBI Taxonomy" id="2650753"/>
    <lineage>
        <taxon>Archaea</taxon>
        <taxon>Methanobacteriati</taxon>
        <taxon>Methanobacteriota</taxon>
        <taxon>Stenosarchaea group</taxon>
        <taxon>Halobacteria</taxon>
        <taxon>Halobacteriales</taxon>
        <taxon>Haloferacaceae</taxon>
        <taxon>Haloferax</taxon>
    </lineage>
</organism>